<feature type="transmembrane region" description="Helical" evidence="1">
    <location>
        <begin position="113"/>
        <end position="134"/>
    </location>
</feature>
<accession>A0A0A9YI52</accession>
<sequence length="146" mass="16301">MEKSIQSDRKFLFYVRATECVLAFGIVSIALGSSLPTSRSASLMADLGAAGPVVPLIAMFSNIAVNKRSLSFWQILTVYLSCAIMYMVSAIGISKAWSTIRLNESKYYVFQLVKFYAVIAMLIIIIIDASLMVYRKVKGKFITNYR</sequence>
<proteinExistence type="predicted"/>
<reference evidence="2" key="2">
    <citation type="submission" date="2014-07" db="EMBL/GenBank/DDBJ databases">
        <authorList>
            <person name="Hull J."/>
        </authorList>
    </citation>
    <scope>NUCLEOTIDE SEQUENCE</scope>
</reference>
<organism evidence="2">
    <name type="scientific">Lygus hesperus</name>
    <name type="common">Western plant bug</name>
    <dbReference type="NCBI Taxonomy" id="30085"/>
    <lineage>
        <taxon>Eukaryota</taxon>
        <taxon>Metazoa</taxon>
        <taxon>Ecdysozoa</taxon>
        <taxon>Arthropoda</taxon>
        <taxon>Hexapoda</taxon>
        <taxon>Insecta</taxon>
        <taxon>Pterygota</taxon>
        <taxon>Neoptera</taxon>
        <taxon>Paraneoptera</taxon>
        <taxon>Hemiptera</taxon>
        <taxon>Heteroptera</taxon>
        <taxon>Panheteroptera</taxon>
        <taxon>Cimicomorpha</taxon>
        <taxon>Miridae</taxon>
        <taxon>Mirini</taxon>
        <taxon>Lygus</taxon>
    </lineage>
</organism>
<feature type="transmembrane region" description="Helical" evidence="1">
    <location>
        <begin position="72"/>
        <end position="93"/>
    </location>
</feature>
<feature type="transmembrane region" description="Helical" evidence="1">
    <location>
        <begin position="12"/>
        <end position="31"/>
    </location>
</feature>
<keyword evidence="1" id="KW-1133">Transmembrane helix</keyword>
<dbReference type="AlphaFoldDB" id="A0A0A9YI52"/>
<feature type="transmembrane region" description="Helical" evidence="1">
    <location>
        <begin position="43"/>
        <end position="65"/>
    </location>
</feature>
<feature type="non-terminal residue" evidence="2">
    <location>
        <position position="146"/>
    </location>
</feature>
<evidence type="ECO:0000256" key="1">
    <source>
        <dbReference type="SAM" id="Phobius"/>
    </source>
</evidence>
<gene>
    <name evidence="2" type="primary">ZIP9</name>
    <name evidence="2" type="ORF">CM83_99211</name>
</gene>
<dbReference type="EMBL" id="GBHO01012298">
    <property type="protein sequence ID" value="JAG31306.1"/>
    <property type="molecule type" value="Transcribed_RNA"/>
</dbReference>
<evidence type="ECO:0000313" key="2">
    <source>
        <dbReference type="EMBL" id="JAG31306.1"/>
    </source>
</evidence>
<protein>
    <submittedName>
        <fullName evidence="2">Zinc transporter 9</fullName>
    </submittedName>
</protein>
<keyword evidence="1" id="KW-0812">Transmembrane</keyword>
<reference evidence="2" key="1">
    <citation type="journal article" date="2014" name="PLoS ONE">
        <title>Transcriptome-Based Identification of ABC Transporters in the Western Tarnished Plant Bug Lygus hesperus.</title>
        <authorList>
            <person name="Hull J.J."/>
            <person name="Chaney K."/>
            <person name="Geib S.M."/>
            <person name="Fabrick J.A."/>
            <person name="Brent C.S."/>
            <person name="Walsh D."/>
            <person name="Lavine L.C."/>
        </authorList>
    </citation>
    <scope>NUCLEOTIDE SEQUENCE</scope>
</reference>
<name>A0A0A9YI52_LYGHE</name>
<keyword evidence="1" id="KW-0472">Membrane</keyword>